<evidence type="ECO:0000313" key="12">
    <source>
        <dbReference type="Proteomes" id="UP000002605"/>
    </source>
</evidence>
<dbReference type="InterPro" id="IPR047177">
    <property type="entry name" value="Pept_M20A"/>
</dbReference>
<dbReference type="Gene3D" id="3.30.70.360">
    <property type="match status" value="1"/>
</dbReference>
<dbReference type="VEuPathDB" id="FungiDB:CD36_41720"/>
<dbReference type="PIRSF" id="PIRSF037217">
    <property type="entry name" value="Carboxypeptidase_S"/>
    <property type="match status" value="1"/>
</dbReference>
<feature type="active site" evidence="6">
    <location>
        <position position="189"/>
    </location>
</feature>
<dbReference type="EMBL" id="FM992691">
    <property type="protein sequence ID" value="CAX42052.1"/>
    <property type="molecule type" value="Genomic_DNA"/>
</dbReference>
<evidence type="ECO:0000256" key="7">
    <source>
        <dbReference type="PIRSR" id="PIRSR037217-2"/>
    </source>
</evidence>
<dbReference type="PROSITE" id="PS00758">
    <property type="entry name" value="ARGE_DAPE_CPG2_1"/>
    <property type="match status" value="1"/>
</dbReference>
<proteinExistence type="inferred from homology"/>
<feature type="binding site" evidence="7">
    <location>
        <position position="222"/>
    </location>
    <ligand>
        <name>Zn(2+)</name>
        <dbReference type="ChEBI" id="CHEBI:29105"/>
        <label>2</label>
    </ligand>
</feature>
<evidence type="ECO:0000256" key="8">
    <source>
        <dbReference type="SAM" id="Phobius"/>
    </source>
</evidence>
<feature type="active site" description="Proton acceptor" evidence="6">
    <location>
        <position position="257"/>
    </location>
</feature>
<feature type="binding site" evidence="7">
    <location>
        <position position="222"/>
    </location>
    <ligand>
        <name>Zn(2+)</name>
        <dbReference type="ChEBI" id="CHEBI:29105"/>
        <label>1</label>
    </ligand>
</feature>
<feature type="transmembrane region" description="Helical" evidence="8">
    <location>
        <begin position="21"/>
        <end position="40"/>
    </location>
</feature>
<dbReference type="GO" id="GO:0000328">
    <property type="term" value="C:fungal-type vacuole lumen"/>
    <property type="evidence" value="ECO:0007669"/>
    <property type="project" value="TreeGrafter"/>
</dbReference>
<name>B9WFN3_CANDC</name>
<dbReference type="eggNOG" id="KOG2275">
    <property type="taxonomic scope" value="Eukaryota"/>
</dbReference>
<dbReference type="InterPro" id="IPR017141">
    <property type="entry name" value="Pept_M20_carboxypep"/>
</dbReference>
<gene>
    <name evidence="10" type="ordered locus">Cd36_41720</name>
    <name evidence="11" type="ORF">CD36_41720</name>
</gene>
<evidence type="ECO:0000256" key="1">
    <source>
        <dbReference type="ARBA" id="ARBA00006247"/>
    </source>
</evidence>
<keyword evidence="12" id="KW-1185">Reference proteome</keyword>
<evidence type="ECO:0000259" key="9">
    <source>
        <dbReference type="Pfam" id="PF07687"/>
    </source>
</evidence>
<keyword evidence="2" id="KW-0645">Protease</keyword>
<protein>
    <submittedName>
        <fullName evidence="11">Carboxypeptidase S, putative</fullName>
    </submittedName>
</protein>
<dbReference type="RefSeq" id="XP_002419837.1">
    <property type="nucleotide sequence ID" value="XM_002419792.1"/>
</dbReference>
<evidence type="ECO:0000256" key="6">
    <source>
        <dbReference type="PIRSR" id="PIRSR037217-1"/>
    </source>
</evidence>
<dbReference type="GO" id="GO:0051603">
    <property type="term" value="P:proteolysis involved in protein catabolic process"/>
    <property type="evidence" value="ECO:0007669"/>
    <property type="project" value="TreeGrafter"/>
</dbReference>
<dbReference type="CDD" id="cd05674">
    <property type="entry name" value="M20_yscS"/>
    <property type="match status" value="1"/>
</dbReference>
<keyword evidence="8" id="KW-0812">Transmembrane</keyword>
<keyword evidence="8" id="KW-1133">Transmembrane helix</keyword>
<dbReference type="InterPro" id="IPR002933">
    <property type="entry name" value="Peptidase_M20"/>
</dbReference>
<dbReference type="PANTHER" id="PTHR45962:SF1">
    <property type="entry name" value="N-FATTY-ACYL-AMINO ACID SYNTHASE_HYDROLASE PM20D1"/>
    <property type="match status" value="1"/>
</dbReference>
<dbReference type="Proteomes" id="UP000002605">
    <property type="component" value="Chromosome 4"/>
</dbReference>
<reference evidence="11 12" key="1">
    <citation type="journal article" date="2009" name="Genome Res.">
        <title>Comparative genomics of the fungal pathogens Candida dubliniensis and Candida albicans.</title>
        <authorList>
            <person name="Jackson A.P."/>
            <person name="Gamble J.A."/>
            <person name="Yeomans T."/>
            <person name="Moran G.P."/>
            <person name="Saunders D."/>
            <person name="Harris D."/>
            <person name="Aslett M."/>
            <person name="Barrell J.F."/>
            <person name="Butler G."/>
            <person name="Citiulo F."/>
            <person name="Coleman D.C."/>
            <person name="de Groot P.W.J."/>
            <person name="Goodwin T.J."/>
            <person name="Quail M.A."/>
            <person name="McQuillan J."/>
            <person name="Munro C.A."/>
            <person name="Pain A."/>
            <person name="Poulter R.T."/>
            <person name="Rajandream M.A."/>
            <person name="Renauld H."/>
            <person name="Spiering M.J."/>
            <person name="Tivey A."/>
            <person name="Gow N.A.R."/>
            <person name="Barrell B."/>
            <person name="Sullivan D.J."/>
            <person name="Berriman M."/>
        </authorList>
    </citation>
    <scope>NUCLEOTIDE SEQUENCE [LARGE SCALE GENOMIC DNA]</scope>
    <source>
        <strain evidence="12">CD36 / ATCC MYA-646 / CBS 7987 / NCPF 3949 / NRRL Y-17841</strain>
    </source>
</reference>
<dbReference type="InterPro" id="IPR036264">
    <property type="entry name" value="Bact_exopeptidase_dim_dom"/>
</dbReference>
<keyword evidence="5 7" id="KW-0862">Zinc</keyword>
<feature type="binding site" evidence="7">
    <location>
        <position position="187"/>
    </location>
    <ligand>
        <name>Zn(2+)</name>
        <dbReference type="ChEBI" id="CHEBI:29105"/>
        <label>2</label>
    </ligand>
</feature>
<dbReference type="SUPFAM" id="SSF53187">
    <property type="entry name" value="Zn-dependent exopeptidases"/>
    <property type="match status" value="1"/>
</dbReference>
<dbReference type="AlphaFoldDB" id="B9WFN3"/>
<dbReference type="CGD" id="CAL0000168559">
    <property type="gene designation" value="Cd36_41720"/>
</dbReference>
<dbReference type="Gene3D" id="3.40.630.10">
    <property type="entry name" value="Zn peptidases"/>
    <property type="match status" value="1"/>
</dbReference>
<feature type="binding site" evidence="7">
    <location>
        <position position="562"/>
    </location>
    <ligand>
        <name>Zn(2+)</name>
        <dbReference type="ChEBI" id="CHEBI:29105"/>
        <label>1</label>
    </ligand>
</feature>
<dbReference type="SUPFAM" id="SSF55031">
    <property type="entry name" value="Bacterial exopeptidase dimerisation domain"/>
    <property type="match status" value="1"/>
</dbReference>
<evidence type="ECO:0000313" key="10">
    <source>
        <dbReference type="CGD" id="CAL0000168559"/>
    </source>
</evidence>
<dbReference type="InterPro" id="IPR011650">
    <property type="entry name" value="Peptidase_M20_dimer"/>
</dbReference>
<dbReference type="KEGG" id="cdu:CD36_41720"/>
<organism evidence="11 12">
    <name type="scientific">Candida dubliniensis (strain CD36 / ATCC MYA-646 / CBS 7987 / NCPF 3949 / NRRL Y-17841)</name>
    <name type="common">Yeast</name>
    <dbReference type="NCBI Taxonomy" id="573826"/>
    <lineage>
        <taxon>Eukaryota</taxon>
        <taxon>Fungi</taxon>
        <taxon>Dikarya</taxon>
        <taxon>Ascomycota</taxon>
        <taxon>Saccharomycotina</taxon>
        <taxon>Pichiomycetes</taxon>
        <taxon>Debaryomycetaceae</taxon>
        <taxon>Candida/Lodderomyces clade</taxon>
        <taxon>Candida</taxon>
    </lineage>
</organism>
<feature type="domain" description="Peptidase M20 dimerisation" evidence="9">
    <location>
        <begin position="305"/>
        <end position="455"/>
    </location>
</feature>
<comment type="similarity">
    <text evidence="1">Belongs to the peptidase M20A family.</text>
</comment>
<dbReference type="InterPro" id="IPR001261">
    <property type="entry name" value="ArgE/DapE_CS"/>
</dbReference>
<keyword evidence="4" id="KW-0378">Hydrolase</keyword>
<feature type="binding site" evidence="7">
    <location>
        <position position="285"/>
    </location>
    <ligand>
        <name>Zn(2+)</name>
        <dbReference type="ChEBI" id="CHEBI:29105"/>
        <label>2</label>
    </ligand>
</feature>
<evidence type="ECO:0000256" key="5">
    <source>
        <dbReference type="ARBA" id="ARBA00022833"/>
    </source>
</evidence>
<sequence length="597" mass="67717">MTEKSELPLHFKGESSSRKKVYPLFIGINFILVLCTLFFYRSYDSKTIKTPIEVFKTFIQEPHEPNSLCPIVPKVDPSGILHNPDTLNYILSDTNFHTSVRKKLMNAVKIPTEIFDGMKNPKSVKSLKELYELDPRWKSFEKFHDFLEKAYPLVHKHLKLKKVNKFGLVYTWKGKDDTKKPIMLTAHQDVVPVPHETIDQWTFPPFEGGFDGKYLYGRGVSDCKNLLIALMGTIELLLEENKFKPQRTIILAFGYDEEAAGKGAEEISEYLIDKYGSDSILQIIDEGDEGYQEVEGLKLVLPATGEKGHLNSVIDLFTPGGHSSVPPRHTSIGIMSQLINKIEDKEFSPILTNNNPVLGQLYCLAEHSTILNKSIKTSILKAQIDENANQQVVEYLSKDAETKYLITTSQAVDIIEGGVKSNALPEHVSVVVNSRIAVEENVDTVVSKLKADILTIADKFDLGLIIDNQEIIEPTVHGYFNYSLIERLEPAPVSPINGESWNVFGGSLRYLYEELIFPDLNDTFIVAPFLSTGNTDTKSYWDLTRNIYRYQPSIATKNSNIHSIDEKLDFEGHFHIIAFYYYYLQLVDGKDDKLFEP</sequence>
<feature type="binding site" evidence="7">
    <location>
        <position position="258"/>
    </location>
    <ligand>
        <name>Zn(2+)</name>
        <dbReference type="ChEBI" id="CHEBI:29105"/>
        <label>1</label>
    </ligand>
</feature>
<dbReference type="OrthoDB" id="3064516at2759"/>
<evidence type="ECO:0000256" key="3">
    <source>
        <dbReference type="ARBA" id="ARBA00022723"/>
    </source>
</evidence>
<keyword evidence="3 7" id="KW-0479">Metal-binding</keyword>
<dbReference type="PANTHER" id="PTHR45962">
    <property type="entry name" value="N-FATTY-ACYL-AMINO ACID SYNTHASE/HYDROLASE PM20D1"/>
    <property type="match status" value="1"/>
</dbReference>
<keyword evidence="8" id="KW-0472">Membrane</keyword>
<dbReference type="Pfam" id="PF07687">
    <property type="entry name" value="M20_dimer"/>
    <property type="match status" value="1"/>
</dbReference>
<dbReference type="Pfam" id="PF01546">
    <property type="entry name" value="Peptidase_M20"/>
    <property type="match status" value="1"/>
</dbReference>
<dbReference type="GeneID" id="8047434"/>
<dbReference type="GO" id="GO:0046872">
    <property type="term" value="F:metal ion binding"/>
    <property type="evidence" value="ECO:0007669"/>
    <property type="project" value="UniProtKB-KW"/>
</dbReference>
<evidence type="ECO:0000256" key="4">
    <source>
        <dbReference type="ARBA" id="ARBA00022801"/>
    </source>
</evidence>
<keyword evidence="11" id="KW-0121">Carboxypeptidase</keyword>
<accession>B9WFN3</accession>
<evidence type="ECO:0000256" key="2">
    <source>
        <dbReference type="ARBA" id="ARBA00022670"/>
    </source>
</evidence>
<dbReference type="HOGENOM" id="CLU_021802_11_0_1"/>
<evidence type="ECO:0000313" key="11">
    <source>
        <dbReference type="EMBL" id="CAX42052.1"/>
    </source>
</evidence>
<dbReference type="GO" id="GO:0004181">
    <property type="term" value="F:metallocarboxypeptidase activity"/>
    <property type="evidence" value="ECO:0007669"/>
    <property type="project" value="InterPro"/>
</dbReference>